<dbReference type="RefSeq" id="WP_344850843.1">
    <property type="nucleotide sequence ID" value="NZ_BAABBY010000003.1"/>
</dbReference>
<proteinExistence type="predicted"/>
<keyword evidence="2" id="KW-1185">Reference proteome</keyword>
<dbReference type="EMBL" id="BAABBY010000003">
    <property type="protein sequence ID" value="GAA4201546.1"/>
    <property type="molecule type" value="Genomic_DNA"/>
</dbReference>
<sequence length="75" mass="8769">MLKHLKNTLENGLVEERTITILNTLKDRGKNGKKNRQTDLLWRTVQCTIRIEESRLIATRPDNLDEVLEDYGAYI</sequence>
<comment type="caution">
    <text evidence="1">The sequence shown here is derived from an EMBL/GenBank/DDBJ whole genome shotgun (WGS) entry which is preliminary data.</text>
</comment>
<evidence type="ECO:0000313" key="1">
    <source>
        <dbReference type="EMBL" id="GAA4201546.1"/>
    </source>
</evidence>
<dbReference type="Proteomes" id="UP001501772">
    <property type="component" value="Unassembled WGS sequence"/>
</dbReference>
<name>A0ABP8B9M8_9SPHI</name>
<organism evidence="1 2">
    <name type="scientific">Pedobacter jeongneungensis</name>
    <dbReference type="NCBI Taxonomy" id="947309"/>
    <lineage>
        <taxon>Bacteria</taxon>
        <taxon>Pseudomonadati</taxon>
        <taxon>Bacteroidota</taxon>
        <taxon>Sphingobacteriia</taxon>
        <taxon>Sphingobacteriales</taxon>
        <taxon>Sphingobacteriaceae</taxon>
        <taxon>Pedobacter</taxon>
    </lineage>
</organism>
<protein>
    <submittedName>
        <fullName evidence="1">Uncharacterized protein</fullName>
    </submittedName>
</protein>
<reference evidence="2" key="1">
    <citation type="journal article" date="2019" name="Int. J. Syst. Evol. Microbiol.">
        <title>The Global Catalogue of Microorganisms (GCM) 10K type strain sequencing project: providing services to taxonomists for standard genome sequencing and annotation.</title>
        <authorList>
            <consortium name="The Broad Institute Genomics Platform"/>
            <consortium name="The Broad Institute Genome Sequencing Center for Infectious Disease"/>
            <person name="Wu L."/>
            <person name="Ma J."/>
        </authorList>
    </citation>
    <scope>NUCLEOTIDE SEQUENCE [LARGE SCALE GENOMIC DNA]</scope>
    <source>
        <strain evidence="2">JCM 17626</strain>
    </source>
</reference>
<accession>A0ABP8B9M8</accession>
<gene>
    <name evidence="1" type="ORF">GCM10022289_15140</name>
</gene>
<evidence type="ECO:0000313" key="2">
    <source>
        <dbReference type="Proteomes" id="UP001501772"/>
    </source>
</evidence>